<dbReference type="Gene3D" id="3.40.50.1820">
    <property type="entry name" value="alpha/beta hydrolase"/>
    <property type="match status" value="1"/>
</dbReference>
<dbReference type="KEGG" id="cpis:HS961_04175"/>
<dbReference type="EMBL" id="CP058554">
    <property type="protein sequence ID" value="QMV72093.1"/>
    <property type="molecule type" value="Genomic_DNA"/>
</dbReference>
<dbReference type="Proteomes" id="UP000515240">
    <property type="component" value="Chromosome"/>
</dbReference>
<evidence type="ECO:0000313" key="2">
    <source>
        <dbReference type="EMBL" id="QMV72093.1"/>
    </source>
</evidence>
<protein>
    <submittedName>
        <fullName evidence="2">Alpha/beta hydrolase</fullName>
    </submittedName>
</protein>
<dbReference type="InterPro" id="IPR000073">
    <property type="entry name" value="AB_hydrolase_1"/>
</dbReference>
<dbReference type="PANTHER" id="PTHR43798">
    <property type="entry name" value="MONOACYLGLYCEROL LIPASE"/>
    <property type="match status" value="1"/>
</dbReference>
<evidence type="ECO:0000313" key="3">
    <source>
        <dbReference type="Proteomes" id="UP000515240"/>
    </source>
</evidence>
<accession>A0A7G5EDL8</accession>
<dbReference type="SUPFAM" id="SSF53474">
    <property type="entry name" value="alpha/beta-Hydrolases"/>
    <property type="match status" value="1"/>
</dbReference>
<name>A0A7G5EDL8_9BURK</name>
<feature type="domain" description="Thioesterase TesA-like" evidence="1">
    <location>
        <begin position="60"/>
        <end position="285"/>
    </location>
</feature>
<dbReference type="RefSeq" id="WP_182326517.1">
    <property type="nucleotide sequence ID" value="NZ_CP058554.1"/>
</dbReference>
<dbReference type="InterPro" id="IPR050266">
    <property type="entry name" value="AB_hydrolase_sf"/>
</dbReference>
<evidence type="ECO:0000259" key="1">
    <source>
        <dbReference type="SMART" id="SM00824"/>
    </source>
</evidence>
<dbReference type="PANTHER" id="PTHR43798:SF33">
    <property type="entry name" value="HYDROLASE, PUTATIVE (AFU_ORTHOLOGUE AFUA_2G14860)-RELATED"/>
    <property type="match status" value="1"/>
</dbReference>
<dbReference type="AlphaFoldDB" id="A0A7G5EDL8"/>
<keyword evidence="3" id="KW-1185">Reference proteome</keyword>
<dbReference type="GO" id="GO:0016020">
    <property type="term" value="C:membrane"/>
    <property type="evidence" value="ECO:0007669"/>
    <property type="project" value="TreeGrafter"/>
</dbReference>
<proteinExistence type="predicted"/>
<gene>
    <name evidence="2" type="ORF">HS961_04175</name>
</gene>
<dbReference type="Pfam" id="PF12697">
    <property type="entry name" value="Abhydrolase_6"/>
    <property type="match status" value="1"/>
</dbReference>
<keyword evidence="2" id="KW-0378">Hydrolase</keyword>
<dbReference type="InterPro" id="IPR020802">
    <property type="entry name" value="TesA-like"/>
</dbReference>
<sequence length="298" mass="31485">MTTEATPLWSDALLRKQQQLEAQFAQRLLALPDGGQMALRERPATGSSALTVVLLHGISSSAASWLDVALALPRDWRVLAWDAPGYGASTALPQSHPRDTDYAARLAAWLAADVQGPVVLVGHSLGALMAAACAAEAAPPQLAGLLLLSPAGGYGAQDAAAREKVRSERNAALDTLGVAGLAQRIDQRLLSPGADALARDWVRWSTSRLQAGGYRQAVNMLCDSDLGRHAPLALPLRIACGEHDVVTPPAACRRWAEAWQRPFASIADAGHASPVENASAVTEWIEDSVSDFEPGLTQ</sequence>
<dbReference type="InterPro" id="IPR029058">
    <property type="entry name" value="AB_hydrolase_fold"/>
</dbReference>
<organism evidence="2 3">
    <name type="scientific">Comamonas piscis</name>
    <dbReference type="NCBI Taxonomy" id="1562974"/>
    <lineage>
        <taxon>Bacteria</taxon>
        <taxon>Pseudomonadati</taxon>
        <taxon>Pseudomonadota</taxon>
        <taxon>Betaproteobacteria</taxon>
        <taxon>Burkholderiales</taxon>
        <taxon>Comamonadaceae</taxon>
        <taxon>Comamonas</taxon>
    </lineage>
</organism>
<dbReference type="GO" id="GO:0016787">
    <property type="term" value="F:hydrolase activity"/>
    <property type="evidence" value="ECO:0007669"/>
    <property type="project" value="UniProtKB-KW"/>
</dbReference>
<reference evidence="2 3" key="1">
    <citation type="journal article" date="2020" name="G3 (Bethesda)">
        <title>CeMbio - The Caenorhabditis elegans Microbiome Resource.</title>
        <authorList>
            <person name="Dirksen P."/>
            <person name="Assie A."/>
            <person name="Zimmermann J."/>
            <person name="Zhang F."/>
            <person name="Tietje A.M."/>
            <person name="Marsh S.A."/>
            <person name="Felix M.A."/>
            <person name="Shapira M."/>
            <person name="Kaleta C."/>
            <person name="Schulenburg H."/>
            <person name="Samuel B."/>
        </authorList>
    </citation>
    <scope>NUCLEOTIDE SEQUENCE [LARGE SCALE GENOMIC DNA]</scope>
    <source>
        <strain evidence="2 3">BIGb0172</strain>
    </source>
</reference>
<dbReference type="SMART" id="SM00824">
    <property type="entry name" value="PKS_TE"/>
    <property type="match status" value="1"/>
</dbReference>